<accession>W4P7L6</accession>
<protein>
    <submittedName>
        <fullName evidence="1">Uncharacterized protein</fullName>
    </submittedName>
</protein>
<reference evidence="1 2" key="1">
    <citation type="journal article" date="2014" name="Genome Announc.">
        <title>Draft Genome Sequences of Three Strains of Bacteroides pyogenes Isolated from a Cat and Swine.</title>
        <authorList>
            <person name="Sakamoto M."/>
            <person name="Oshima K."/>
            <person name="Suda W."/>
            <person name="Kitamura K."/>
            <person name="Iida T."/>
            <person name="Hattori M."/>
            <person name="Ohkuma M."/>
        </authorList>
    </citation>
    <scope>NUCLEOTIDE SEQUENCE [LARGE SCALE GENOMIC DNA]</scope>
    <source>
        <strain evidence="1 2">JCM 6292</strain>
    </source>
</reference>
<dbReference type="EMBL" id="BAIQ01000021">
    <property type="protein sequence ID" value="GAE15747.1"/>
    <property type="molecule type" value="Genomic_DNA"/>
</dbReference>
<name>W4P7L6_9BACE</name>
<gene>
    <name evidence="1" type="ORF">JCM6292_2073</name>
</gene>
<comment type="caution">
    <text evidence="1">The sequence shown here is derived from an EMBL/GenBank/DDBJ whole genome shotgun (WGS) entry which is preliminary data.</text>
</comment>
<proteinExistence type="predicted"/>
<evidence type="ECO:0000313" key="2">
    <source>
        <dbReference type="Proteomes" id="UP000018861"/>
    </source>
</evidence>
<sequence>MQGSNELNTRTNIVFVLTDVLETNLMDMENEYRKQGFGLRHDTKRNYNTAIASIKKIKRDVDHCSQETQENFGNDADVVNALLLTLIDRCGDDDELAFKFYNYIKSFPSKLKLNLKMDDAFAHLFEK</sequence>
<dbReference type="AlphaFoldDB" id="W4P7L6"/>
<dbReference type="Proteomes" id="UP000018861">
    <property type="component" value="Unassembled WGS sequence"/>
</dbReference>
<organism evidence="1 2">
    <name type="scientific">Bacteroides pyogenes JCM 6292</name>
    <dbReference type="NCBI Taxonomy" id="1235809"/>
    <lineage>
        <taxon>Bacteria</taxon>
        <taxon>Pseudomonadati</taxon>
        <taxon>Bacteroidota</taxon>
        <taxon>Bacteroidia</taxon>
        <taxon>Bacteroidales</taxon>
        <taxon>Bacteroidaceae</taxon>
        <taxon>Bacteroides</taxon>
    </lineage>
</organism>
<evidence type="ECO:0000313" key="1">
    <source>
        <dbReference type="EMBL" id="GAE15747.1"/>
    </source>
</evidence>